<dbReference type="OrthoDB" id="6692864at2759"/>
<evidence type="ECO:0000256" key="4">
    <source>
        <dbReference type="ARBA" id="ARBA00022723"/>
    </source>
</evidence>
<dbReference type="AlphaFoldDB" id="A0A409YGU3"/>
<dbReference type="GO" id="GO:0004497">
    <property type="term" value="F:monooxygenase activity"/>
    <property type="evidence" value="ECO:0007669"/>
    <property type="project" value="UniProtKB-KW"/>
</dbReference>
<comment type="caution">
    <text evidence="9">The sequence shown here is derived from an EMBL/GenBank/DDBJ whole genome shotgun (WGS) entry which is preliminary data.</text>
</comment>
<feature type="transmembrane region" description="Helical" evidence="8">
    <location>
        <begin position="120"/>
        <end position="142"/>
    </location>
</feature>
<dbReference type="GO" id="GO:0020037">
    <property type="term" value="F:heme binding"/>
    <property type="evidence" value="ECO:0007669"/>
    <property type="project" value="InterPro"/>
</dbReference>
<dbReference type="Proteomes" id="UP000284706">
    <property type="component" value="Unassembled WGS sequence"/>
</dbReference>
<keyword evidence="8" id="KW-1133">Transmembrane helix</keyword>
<dbReference type="InterPro" id="IPR050121">
    <property type="entry name" value="Cytochrome_P450_monoxygenase"/>
</dbReference>
<comment type="similarity">
    <text evidence="3">Belongs to the cytochrome P450 family.</text>
</comment>
<dbReference type="PANTHER" id="PTHR24305">
    <property type="entry name" value="CYTOCHROME P450"/>
    <property type="match status" value="1"/>
</dbReference>
<dbReference type="PRINTS" id="PR00463">
    <property type="entry name" value="EP450I"/>
</dbReference>
<dbReference type="InterPro" id="IPR036396">
    <property type="entry name" value="Cyt_P450_sf"/>
</dbReference>
<keyword evidence="6" id="KW-0408">Iron</keyword>
<protein>
    <recommendedName>
        <fullName evidence="11">Cytochrome P450</fullName>
    </recommendedName>
</protein>
<dbReference type="CDD" id="cd11061">
    <property type="entry name" value="CYP67-like"/>
    <property type="match status" value="1"/>
</dbReference>
<dbReference type="InterPro" id="IPR001128">
    <property type="entry name" value="Cyt_P450"/>
</dbReference>
<accession>A0A409YGU3</accession>
<evidence type="ECO:0000256" key="5">
    <source>
        <dbReference type="ARBA" id="ARBA00023002"/>
    </source>
</evidence>
<dbReference type="PANTHER" id="PTHR24305:SF187">
    <property type="entry name" value="P450, PUTATIVE (EUROFUNG)-RELATED"/>
    <property type="match status" value="1"/>
</dbReference>
<sequence>MASLEQNLSDKVKPLSIVQRIPTLAEYNRTIDSYSTPPHMPLRFQNPSLPSVPFASLTSELVLGMESACKAIVVLNTVNALVTHVILKTYDPLPLRLVITAFITTPFLATLSVIGDRSAFTSGLALAYLVFCTILILSVCLYRLSPWHPLAKYPGPVILKLTKMFGTWIAYKGKTHLYMKELHDTYGPIVRIGPNELSTTDKDLIPQILGNQGMPKGHLWDGRRFENMAGSAKYQSLIGVRDSVVHAKLRYPWNKAFSAGPLKAYEELLIRRVVELNDRLKDSCSGGIILTDIAKWFSYFSYDFMGDLAFAGRFRLMQEGDKDGVVELMKDAMHISQHVPWMSALMQSLPIFSTGLSKFHQNGLVSATQRSETEMKRKDLFYYMVRYVKGAWETKSDFIQGEASENPGIDFHTIANNAFLAIVAGSDTTASVLSNAVYLLLSHPDQYELLRREVDEAFDAHDIMLDKRVFGEDGTIDKTYSEELGGLAFLNAVINETLRLFPAVPASLQRAPPTGTSPRILRLADEDIVLPQGNAINVPPYVLHRDPRYFYPKPDAFIPERWLSTSTDTKYITSRSAFIPFSVGPQNCVGRPLALIELRYVLAILIRNFDMSFAQDVCVQSQWERQLEDRFTLHTGALKIRDFNPTLAANVLAALTTHLWFKTWDPVPFRLALAALVCIPPIVAYGLKLAIPSSIASLPLAYASFLPALAISVCAYRLSPLHPLAKYPGPIIPKITKLWGAWGAYRGKTHINIKELHDRYGPVVRIGPNELSTVDKGFILQIFGAQGMPKGPMWDGRRTLADGRDALIALRDSTLHAEMRGPWNKSFGAEPMKNYEEQLIRRIIEFNSRLKEVCAKGTAQVDIAKWIGCFTYDFMGDLAFSGDFRLMENRDADGNLEMMDKSMSVVSIAQHIPWFAGFFRSLPFVKRRVQRFVNHGVKHSLKRSKMELKRKDIFYYMGEESGTSGSDFEMIAQNCILAMVAGSDTTASAMSNAIYLLLSHPEKYQKLRQEVDTAFAEHGIDIHTQPLATNEAVGKLYGDVLSGLKYLNGVINETLRLFPSVPTSLQRAPAKGTSKVLQSGGTVIVLPEGNAITVAPYALHRDPRYFWPNPDSFIPERWLASADSEYVTARDAFIPFSVGPQNCAGRSLALVELRYALAVLVKNFDMEFDVENYNPALWLRDLEDHFTFQKGPLGIKISLRNAD</sequence>
<comment type="pathway">
    <text evidence="2">Secondary metabolite biosynthesis.</text>
</comment>
<evidence type="ECO:0000313" key="10">
    <source>
        <dbReference type="Proteomes" id="UP000284706"/>
    </source>
</evidence>
<evidence type="ECO:0000256" key="7">
    <source>
        <dbReference type="ARBA" id="ARBA00023033"/>
    </source>
</evidence>
<dbReference type="PRINTS" id="PR00385">
    <property type="entry name" value="P450"/>
</dbReference>
<reference evidence="9 10" key="1">
    <citation type="journal article" date="2018" name="Evol. Lett.">
        <title>Horizontal gene cluster transfer increased hallucinogenic mushroom diversity.</title>
        <authorList>
            <person name="Reynolds H.T."/>
            <person name="Vijayakumar V."/>
            <person name="Gluck-Thaler E."/>
            <person name="Korotkin H.B."/>
            <person name="Matheny P.B."/>
            <person name="Slot J.C."/>
        </authorList>
    </citation>
    <scope>NUCLEOTIDE SEQUENCE [LARGE SCALE GENOMIC DNA]</scope>
    <source>
        <strain evidence="9 10">SRW20</strain>
    </source>
</reference>
<proteinExistence type="inferred from homology"/>
<dbReference type="GO" id="GO:0005506">
    <property type="term" value="F:iron ion binding"/>
    <property type="evidence" value="ECO:0007669"/>
    <property type="project" value="InterPro"/>
</dbReference>
<feature type="transmembrane region" description="Helical" evidence="8">
    <location>
        <begin position="93"/>
        <end position="114"/>
    </location>
</feature>
<name>A0A409YGU3_9AGAR</name>
<evidence type="ECO:0000256" key="2">
    <source>
        <dbReference type="ARBA" id="ARBA00005179"/>
    </source>
</evidence>
<keyword evidence="5" id="KW-0560">Oxidoreductase</keyword>
<dbReference type="InParanoid" id="A0A409YGU3"/>
<keyword evidence="7" id="KW-0503">Monooxygenase</keyword>
<comment type="cofactor">
    <cofactor evidence="1">
        <name>heme</name>
        <dbReference type="ChEBI" id="CHEBI:30413"/>
    </cofactor>
</comment>
<evidence type="ECO:0000256" key="6">
    <source>
        <dbReference type="ARBA" id="ARBA00023004"/>
    </source>
</evidence>
<dbReference type="GO" id="GO:0016705">
    <property type="term" value="F:oxidoreductase activity, acting on paired donors, with incorporation or reduction of molecular oxygen"/>
    <property type="evidence" value="ECO:0007669"/>
    <property type="project" value="InterPro"/>
</dbReference>
<evidence type="ECO:0008006" key="11">
    <source>
        <dbReference type="Google" id="ProtNLM"/>
    </source>
</evidence>
<dbReference type="STRING" id="231916.A0A409YGU3"/>
<evidence type="ECO:0000256" key="8">
    <source>
        <dbReference type="SAM" id="Phobius"/>
    </source>
</evidence>
<dbReference type="InterPro" id="IPR002401">
    <property type="entry name" value="Cyt_P450_E_grp-I"/>
</dbReference>
<dbReference type="SUPFAM" id="SSF48264">
    <property type="entry name" value="Cytochrome P450"/>
    <property type="match status" value="2"/>
</dbReference>
<keyword evidence="10" id="KW-1185">Reference proteome</keyword>
<keyword evidence="8" id="KW-0472">Membrane</keyword>
<dbReference type="EMBL" id="NHYE01000865">
    <property type="protein sequence ID" value="PPR02218.1"/>
    <property type="molecule type" value="Genomic_DNA"/>
</dbReference>
<organism evidence="9 10">
    <name type="scientific">Gymnopilus dilepis</name>
    <dbReference type="NCBI Taxonomy" id="231916"/>
    <lineage>
        <taxon>Eukaryota</taxon>
        <taxon>Fungi</taxon>
        <taxon>Dikarya</taxon>
        <taxon>Basidiomycota</taxon>
        <taxon>Agaricomycotina</taxon>
        <taxon>Agaricomycetes</taxon>
        <taxon>Agaricomycetidae</taxon>
        <taxon>Agaricales</taxon>
        <taxon>Agaricineae</taxon>
        <taxon>Hymenogastraceae</taxon>
        <taxon>Gymnopilus</taxon>
    </lineage>
</organism>
<dbReference type="Pfam" id="PF00067">
    <property type="entry name" value="p450"/>
    <property type="match status" value="2"/>
</dbReference>
<keyword evidence="8" id="KW-0812">Transmembrane</keyword>
<evidence type="ECO:0000256" key="3">
    <source>
        <dbReference type="ARBA" id="ARBA00010617"/>
    </source>
</evidence>
<dbReference type="Gene3D" id="1.10.630.10">
    <property type="entry name" value="Cytochrome P450"/>
    <property type="match status" value="2"/>
</dbReference>
<keyword evidence="4" id="KW-0479">Metal-binding</keyword>
<evidence type="ECO:0000256" key="1">
    <source>
        <dbReference type="ARBA" id="ARBA00001971"/>
    </source>
</evidence>
<gene>
    <name evidence="9" type="ORF">CVT26_012110</name>
</gene>
<evidence type="ECO:0000313" key="9">
    <source>
        <dbReference type="EMBL" id="PPR02218.1"/>
    </source>
</evidence>